<feature type="domain" description="CSC1/OSCA1-like 7TM region" evidence="3">
    <location>
        <begin position="227"/>
        <end position="493"/>
    </location>
</feature>
<evidence type="ECO:0000256" key="2">
    <source>
        <dbReference type="SAM" id="Phobius"/>
    </source>
</evidence>
<protein>
    <recommendedName>
        <fullName evidence="3">CSC1/OSCA1-like 7TM region domain-containing protein</fullName>
    </recommendedName>
</protein>
<feature type="transmembrane region" description="Helical" evidence="2">
    <location>
        <begin position="436"/>
        <end position="458"/>
    </location>
</feature>
<dbReference type="Pfam" id="PF02714">
    <property type="entry name" value="RSN1_7TM"/>
    <property type="match status" value="1"/>
</dbReference>
<accession>A0A072NUW7</accession>
<dbReference type="EMBL" id="AMGV01000090">
    <property type="protein sequence ID" value="KEF50803.1"/>
    <property type="molecule type" value="Genomic_DNA"/>
</dbReference>
<dbReference type="InterPro" id="IPR045122">
    <property type="entry name" value="Csc1-like"/>
</dbReference>
<dbReference type="GeneID" id="25288037"/>
<feature type="transmembrane region" description="Helical" evidence="2">
    <location>
        <begin position="34"/>
        <end position="52"/>
    </location>
</feature>
<organism evidence="4 5">
    <name type="scientific">Exophiala aquamarina CBS 119918</name>
    <dbReference type="NCBI Taxonomy" id="1182545"/>
    <lineage>
        <taxon>Eukaryota</taxon>
        <taxon>Fungi</taxon>
        <taxon>Dikarya</taxon>
        <taxon>Ascomycota</taxon>
        <taxon>Pezizomycotina</taxon>
        <taxon>Eurotiomycetes</taxon>
        <taxon>Chaetothyriomycetidae</taxon>
        <taxon>Chaetothyriales</taxon>
        <taxon>Herpotrichiellaceae</taxon>
        <taxon>Exophiala</taxon>
    </lineage>
</organism>
<sequence length="581" mass="64241">MPLAWIGGRGPRDGVNGLDRLAWPNVRVDAHGRHWAFCLGSTCLLAILWFLVDRDLHEAAWIRQWDRIGSANRQLHLVLVENLPAGYRDASSLGTWYRQQLGDVLEGVYVIEDATELARHMADAKETGEKERRLSQRIARSRTGPPGEDCDAKGVIVQAHQSLLRLKGSPSALIQFKDGRIAWYVAHTVSWPQAGHMRPHLLDGSVDDLVFENLGPSWEAAGSSSAVGSVVIAASMALCAPLISMTGTLSQLDSVARLVPHGQVILAWPSWLKGLVQGVAPQLAVTCILGIFPHVLRAIVRRQRRPTALEVELAVDKWYYDFLFVFLVLNVSISVAVTTLLAQVADNVRSIPFILAENLPKAATYFSSYVVTSTLLACGRDLSQQISLLRYAVGRLWSPRWTSPSPTLDSLQWGFVYPRVEIVACIVIVYGPSSPLILPLAFLSCALMSLSYRYLLLYVVRVEVETEGKLYLLAIRHLLFAMGVQQVYCLGLFSLNAVDTGSPHSFVQAAIVAVSGLVTFLLDRHVRRQFSPLFVYKPWSGMTVGCIHDRAGQEQARRAEKIVREARATLALRACAVDVEH</sequence>
<evidence type="ECO:0000313" key="5">
    <source>
        <dbReference type="Proteomes" id="UP000027920"/>
    </source>
</evidence>
<reference evidence="4 5" key="1">
    <citation type="submission" date="2013-03" db="EMBL/GenBank/DDBJ databases">
        <title>The Genome Sequence of Exophiala aquamarina CBS 119918.</title>
        <authorList>
            <consortium name="The Broad Institute Genomics Platform"/>
            <person name="Cuomo C."/>
            <person name="de Hoog S."/>
            <person name="Gorbushina A."/>
            <person name="Walker B."/>
            <person name="Young S.K."/>
            <person name="Zeng Q."/>
            <person name="Gargeya S."/>
            <person name="Fitzgerald M."/>
            <person name="Haas B."/>
            <person name="Abouelleil A."/>
            <person name="Allen A.W."/>
            <person name="Alvarado L."/>
            <person name="Arachchi H.M."/>
            <person name="Berlin A.M."/>
            <person name="Chapman S.B."/>
            <person name="Gainer-Dewar J."/>
            <person name="Goldberg J."/>
            <person name="Griggs A."/>
            <person name="Gujja S."/>
            <person name="Hansen M."/>
            <person name="Howarth C."/>
            <person name="Imamovic A."/>
            <person name="Ireland A."/>
            <person name="Larimer J."/>
            <person name="McCowan C."/>
            <person name="Murphy C."/>
            <person name="Pearson M."/>
            <person name="Poon T.W."/>
            <person name="Priest M."/>
            <person name="Roberts A."/>
            <person name="Saif S."/>
            <person name="Shea T."/>
            <person name="Sisk P."/>
            <person name="Sykes S."/>
            <person name="Wortman J."/>
            <person name="Nusbaum C."/>
            <person name="Birren B."/>
        </authorList>
    </citation>
    <scope>NUCLEOTIDE SEQUENCE [LARGE SCALE GENOMIC DNA]</scope>
    <source>
        <strain evidence="4 5">CBS 119918</strain>
    </source>
</reference>
<keyword evidence="2" id="KW-0472">Membrane</keyword>
<gene>
    <name evidence="4" type="ORF">A1O9_13146</name>
</gene>
<comment type="caution">
    <text evidence="4">The sequence shown here is derived from an EMBL/GenBank/DDBJ whole genome shotgun (WGS) entry which is preliminary data.</text>
</comment>
<dbReference type="PANTHER" id="PTHR13018:SF139">
    <property type="entry name" value="PHOSPHATE METABOLISM PROTEIN 7"/>
    <property type="match status" value="1"/>
</dbReference>
<dbReference type="HOGENOM" id="CLU_469314_0_0_1"/>
<evidence type="ECO:0000256" key="1">
    <source>
        <dbReference type="SAM" id="MobiDB-lite"/>
    </source>
</evidence>
<dbReference type="Proteomes" id="UP000027920">
    <property type="component" value="Unassembled WGS sequence"/>
</dbReference>
<evidence type="ECO:0000259" key="3">
    <source>
        <dbReference type="Pfam" id="PF02714"/>
    </source>
</evidence>
<evidence type="ECO:0000313" key="4">
    <source>
        <dbReference type="EMBL" id="KEF50803.1"/>
    </source>
</evidence>
<feature type="transmembrane region" description="Helical" evidence="2">
    <location>
        <begin position="505"/>
        <end position="522"/>
    </location>
</feature>
<keyword evidence="2" id="KW-1133">Transmembrane helix</keyword>
<feature type="transmembrane region" description="Helical" evidence="2">
    <location>
        <begin position="320"/>
        <end position="342"/>
    </location>
</feature>
<feature type="transmembrane region" description="Helical" evidence="2">
    <location>
        <begin position="279"/>
        <end position="300"/>
    </location>
</feature>
<feature type="region of interest" description="Disordered" evidence="1">
    <location>
        <begin position="123"/>
        <end position="151"/>
    </location>
</feature>
<name>A0A072NUW7_9EURO</name>
<feature type="transmembrane region" description="Helical" evidence="2">
    <location>
        <begin position="470"/>
        <end position="493"/>
    </location>
</feature>
<dbReference type="RefSeq" id="XP_013253393.1">
    <property type="nucleotide sequence ID" value="XM_013397939.1"/>
</dbReference>
<dbReference type="GO" id="GO:0005227">
    <property type="term" value="F:calcium-activated cation channel activity"/>
    <property type="evidence" value="ECO:0007669"/>
    <property type="project" value="InterPro"/>
</dbReference>
<keyword evidence="2" id="KW-0812">Transmembrane</keyword>
<dbReference type="OrthoDB" id="4482316at2759"/>
<dbReference type="PANTHER" id="PTHR13018">
    <property type="entry name" value="PROBABLE MEMBRANE PROTEIN DUF221-RELATED"/>
    <property type="match status" value="1"/>
</dbReference>
<keyword evidence="5" id="KW-1185">Reference proteome</keyword>
<dbReference type="AlphaFoldDB" id="A0A072NUW7"/>
<feature type="compositionally biased region" description="Basic and acidic residues" evidence="1">
    <location>
        <begin position="123"/>
        <end position="134"/>
    </location>
</feature>
<dbReference type="InterPro" id="IPR003864">
    <property type="entry name" value="CSC1/OSCA1-like_7TM"/>
</dbReference>
<proteinExistence type="predicted"/>
<dbReference type="GO" id="GO:0005886">
    <property type="term" value="C:plasma membrane"/>
    <property type="evidence" value="ECO:0007669"/>
    <property type="project" value="TreeGrafter"/>
</dbReference>
<dbReference type="VEuPathDB" id="FungiDB:A1O9_13146"/>
<feature type="transmembrane region" description="Helical" evidence="2">
    <location>
        <begin position="226"/>
        <end position="244"/>
    </location>
</feature>